<gene>
    <name evidence="2" type="ORF">US54_C0054G0010</name>
</gene>
<dbReference type="InterPro" id="IPR038726">
    <property type="entry name" value="PDDEXK_AddAB-type"/>
</dbReference>
<dbReference type="AlphaFoldDB" id="A0A0G0H0Q7"/>
<feature type="domain" description="PD-(D/E)XK endonuclease-like" evidence="1">
    <location>
        <begin position="16"/>
        <end position="184"/>
    </location>
</feature>
<dbReference type="Pfam" id="PF12705">
    <property type="entry name" value="PDDEXK_1"/>
    <property type="match status" value="1"/>
</dbReference>
<dbReference type="Proteomes" id="UP000034471">
    <property type="component" value="Unassembled WGS sequence"/>
</dbReference>
<sequence>PTEDRFKKIPMDRYDEVWKKISGKKGGFFDKDTEDTYKRRGRDMISKITKNPGPIAKKAVKIKESLPYYWLSEEENIILCGKVDWLEYFSDTDSIHIIDFKTGSSQEENGSLQLPIYLLLVTNTQKRTVSKASYWFLSRHAEPKEQKLPNEQDAYEQVLEVARKIKTIRQLMKYSCPKHGCRACKPMERIMKGEGEYISVDEYNTDVYVLPLGTKKDEDQSVVL</sequence>
<protein>
    <recommendedName>
        <fullName evidence="1">PD-(D/E)XK endonuclease-like domain-containing protein</fullName>
    </recommendedName>
</protein>
<accession>A0A0G0H0Q7</accession>
<dbReference type="STRING" id="1618481.US54_C0054G0010"/>
<evidence type="ECO:0000313" key="2">
    <source>
        <dbReference type="EMBL" id="KKQ36808.1"/>
    </source>
</evidence>
<dbReference type="EMBL" id="LBTJ01000054">
    <property type="protein sequence ID" value="KKQ36808.1"/>
    <property type="molecule type" value="Genomic_DNA"/>
</dbReference>
<comment type="caution">
    <text evidence="2">The sequence shown here is derived from an EMBL/GenBank/DDBJ whole genome shotgun (WGS) entry which is preliminary data.</text>
</comment>
<organism evidence="2 3">
    <name type="scientific">Candidatus Roizmanbacteria bacterium GW2011_GWA2_37_7</name>
    <dbReference type="NCBI Taxonomy" id="1618481"/>
    <lineage>
        <taxon>Bacteria</taxon>
        <taxon>Candidatus Roizmaniibacteriota</taxon>
    </lineage>
</organism>
<name>A0A0G0H0Q7_9BACT</name>
<feature type="non-terminal residue" evidence="2">
    <location>
        <position position="1"/>
    </location>
</feature>
<reference evidence="2 3" key="1">
    <citation type="journal article" date="2015" name="Nature">
        <title>rRNA introns, odd ribosomes, and small enigmatic genomes across a large radiation of phyla.</title>
        <authorList>
            <person name="Brown C.T."/>
            <person name="Hug L.A."/>
            <person name="Thomas B.C."/>
            <person name="Sharon I."/>
            <person name="Castelle C.J."/>
            <person name="Singh A."/>
            <person name="Wilkins M.J."/>
            <person name="Williams K.H."/>
            <person name="Banfield J.F."/>
        </authorList>
    </citation>
    <scope>NUCLEOTIDE SEQUENCE [LARGE SCALE GENOMIC DNA]</scope>
</reference>
<evidence type="ECO:0000313" key="3">
    <source>
        <dbReference type="Proteomes" id="UP000034471"/>
    </source>
</evidence>
<dbReference type="InterPro" id="IPR011604">
    <property type="entry name" value="PDDEXK-like_dom_sf"/>
</dbReference>
<dbReference type="Gene3D" id="3.90.320.10">
    <property type="match status" value="1"/>
</dbReference>
<proteinExistence type="predicted"/>
<evidence type="ECO:0000259" key="1">
    <source>
        <dbReference type="Pfam" id="PF12705"/>
    </source>
</evidence>